<comment type="caution">
    <text evidence="7">The sequence shown here is derived from an EMBL/GenBank/DDBJ whole genome shotgun (WGS) entry which is preliminary data.</text>
</comment>
<accession>A0ABR3M691</accession>
<gene>
    <name evidence="7" type="ORF">QQF64_010016</name>
</gene>
<dbReference type="EMBL" id="JAYMGO010000016">
    <property type="protein sequence ID" value="KAL1259439.1"/>
    <property type="molecule type" value="Genomic_DNA"/>
</dbReference>
<evidence type="ECO:0000313" key="7">
    <source>
        <dbReference type="EMBL" id="KAL1259439.1"/>
    </source>
</evidence>
<comment type="subcellular location">
    <subcellularLocation>
        <location evidence="1">Secreted</location>
    </subcellularLocation>
</comment>
<dbReference type="Pfam" id="PF04691">
    <property type="entry name" value="ApoC-I"/>
    <property type="match status" value="1"/>
</dbReference>
<proteinExistence type="inferred from homology"/>
<dbReference type="Proteomes" id="UP001558613">
    <property type="component" value="Unassembled WGS sequence"/>
</dbReference>
<dbReference type="InterPro" id="IPR043081">
    <property type="entry name" value="ApoC-1_sf"/>
</dbReference>
<keyword evidence="6" id="KW-0445">Lipid transport</keyword>
<evidence type="ECO:0000256" key="1">
    <source>
        <dbReference type="ARBA" id="ARBA00004613"/>
    </source>
</evidence>
<keyword evidence="3" id="KW-0813">Transport</keyword>
<evidence type="ECO:0000256" key="4">
    <source>
        <dbReference type="ARBA" id="ARBA00022525"/>
    </source>
</evidence>
<organism evidence="7 8">
    <name type="scientific">Cirrhinus molitorella</name>
    <name type="common">mud carp</name>
    <dbReference type="NCBI Taxonomy" id="172907"/>
    <lineage>
        <taxon>Eukaryota</taxon>
        <taxon>Metazoa</taxon>
        <taxon>Chordata</taxon>
        <taxon>Craniata</taxon>
        <taxon>Vertebrata</taxon>
        <taxon>Euteleostomi</taxon>
        <taxon>Actinopterygii</taxon>
        <taxon>Neopterygii</taxon>
        <taxon>Teleostei</taxon>
        <taxon>Ostariophysi</taxon>
        <taxon>Cypriniformes</taxon>
        <taxon>Cyprinidae</taxon>
        <taxon>Labeoninae</taxon>
        <taxon>Labeonini</taxon>
        <taxon>Cirrhinus</taxon>
    </lineage>
</organism>
<evidence type="ECO:0000256" key="2">
    <source>
        <dbReference type="ARBA" id="ARBA00009204"/>
    </source>
</evidence>
<evidence type="ECO:0000256" key="3">
    <source>
        <dbReference type="ARBA" id="ARBA00022448"/>
    </source>
</evidence>
<evidence type="ECO:0000256" key="5">
    <source>
        <dbReference type="ARBA" id="ARBA00022729"/>
    </source>
</evidence>
<dbReference type="PANTHER" id="PTHR16565">
    <property type="entry name" value="APOLIPOPROTEIN C-I"/>
    <property type="match status" value="1"/>
</dbReference>
<sequence length="356" mass="39875">MAMCDMQNIERRSTEMREQRAIAGGLDRSEDCKKGTTAKMKLYLAAAVLMLVLAVHTEAQDEPTLEQQFAKFQTQVKEIADDLTEKTKSTFEQLEKSDFAVKTKSWFSEQFEKTTFTSTALTPKMSRLIFFVLVVTLQVCLTSSNSLPTSAPDNAGLLERAKQAYRDTKAKVLNVGSTVAGFAGMYYEEHLKPVTDPYVEWAKDRASSLWERHKMKLAFALILALQVSVCVWAEPIPEPDKELVEKYEGLKAVFFKRLVVAWEDLKEALQPLAEGSPTAGQAKEIMEELKKSPRVESAIKILGGLISELEPAVDKGRMGLLGIYGHYLRPYIGEHLDQAITNVRPVLDTVLPHEKA</sequence>
<evidence type="ECO:0000313" key="8">
    <source>
        <dbReference type="Proteomes" id="UP001558613"/>
    </source>
</evidence>
<evidence type="ECO:0000256" key="6">
    <source>
        <dbReference type="ARBA" id="ARBA00023055"/>
    </source>
</evidence>
<reference evidence="7 8" key="1">
    <citation type="submission" date="2023-09" db="EMBL/GenBank/DDBJ databases">
        <authorList>
            <person name="Wang M."/>
        </authorList>
    </citation>
    <scope>NUCLEOTIDE SEQUENCE [LARGE SCALE GENOMIC DNA]</scope>
    <source>
        <strain evidence="7">GT-2023</strain>
        <tissue evidence="7">Liver</tissue>
    </source>
</reference>
<keyword evidence="5" id="KW-0732">Signal</keyword>
<keyword evidence="8" id="KW-1185">Reference proteome</keyword>
<name>A0ABR3M691_9TELE</name>
<comment type="similarity">
    <text evidence="2">Belongs to the apolipoprotein C1 family.</text>
</comment>
<keyword evidence="4" id="KW-0964">Secreted</keyword>
<protein>
    <submittedName>
        <fullName evidence="7">Uncharacterized protein</fullName>
    </submittedName>
</protein>
<dbReference type="Gene3D" id="4.10.260.30">
    <property type="entry name" value="Apolipoprotein C-I"/>
    <property type="match status" value="1"/>
</dbReference>
<dbReference type="PANTHER" id="PTHR16565:SF2">
    <property type="entry name" value="APOLIPOPROTEIN C-I"/>
    <property type="match status" value="1"/>
</dbReference>
<dbReference type="InterPro" id="IPR006781">
    <property type="entry name" value="ApoC-I"/>
</dbReference>